<gene>
    <name evidence="2" type="ORF">ECPE_LOCUS17905</name>
</gene>
<dbReference type="GO" id="GO:0004190">
    <property type="term" value="F:aspartic-type endopeptidase activity"/>
    <property type="evidence" value="ECO:0007669"/>
    <property type="project" value="InterPro"/>
</dbReference>
<dbReference type="Proteomes" id="UP000272942">
    <property type="component" value="Unassembled WGS sequence"/>
</dbReference>
<feature type="region of interest" description="Disordered" evidence="1">
    <location>
        <begin position="13"/>
        <end position="55"/>
    </location>
</feature>
<dbReference type="AlphaFoldDB" id="A0A183BFC0"/>
<sequence>MYKPAVNLREALEKARRREQMSRTKQQEESATCAAVQRNPAEPNTSHPIESTSSRSWCPYCARFGRRAQHCGHNPPTYPRDQKGRLEGTPVSFLIDTGASCSLVSEYLVKPTRTADARQSIVTAVNGSKVLIKGRAQLKVSLSRLEVTHPFLVCHGLRWGAILGMDFLRKYCDTITISNTSLKFRIPGGVPEQKCYSITYPECSGVQVQNSTKQVGLVHKSVEELQRMYADA</sequence>
<evidence type="ECO:0000313" key="2">
    <source>
        <dbReference type="EMBL" id="VDP95259.1"/>
    </source>
</evidence>
<evidence type="ECO:0000256" key="1">
    <source>
        <dbReference type="SAM" id="MobiDB-lite"/>
    </source>
</evidence>
<dbReference type="InterPro" id="IPR021109">
    <property type="entry name" value="Peptidase_aspartic_dom_sf"/>
</dbReference>
<dbReference type="CDD" id="cd00303">
    <property type="entry name" value="retropepsin_like"/>
    <property type="match status" value="1"/>
</dbReference>
<name>A0A183BFC0_9TREM</name>
<dbReference type="SUPFAM" id="SSF50630">
    <property type="entry name" value="Acid proteases"/>
    <property type="match status" value="1"/>
</dbReference>
<dbReference type="EMBL" id="UZAN01072687">
    <property type="protein sequence ID" value="VDP95259.1"/>
    <property type="molecule type" value="Genomic_DNA"/>
</dbReference>
<feature type="compositionally biased region" description="Basic and acidic residues" evidence="1">
    <location>
        <begin position="13"/>
        <end position="28"/>
    </location>
</feature>
<dbReference type="PROSITE" id="PS00141">
    <property type="entry name" value="ASP_PROTEASE"/>
    <property type="match status" value="1"/>
</dbReference>
<dbReference type="InterPro" id="IPR001969">
    <property type="entry name" value="Aspartic_peptidase_AS"/>
</dbReference>
<organism evidence="4">
    <name type="scientific">Echinostoma caproni</name>
    <dbReference type="NCBI Taxonomy" id="27848"/>
    <lineage>
        <taxon>Eukaryota</taxon>
        <taxon>Metazoa</taxon>
        <taxon>Spiralia</taxon>
        <taxon>Lophotrochozoa</taxon>
        <taxon>Platyhelminthes</taxon>
        <taxon>Trematoda</taxon>
        <taxon>Digenea</taxon>
        <taxon>Plagiorchiida</taxon>
        <taxon>Echinostomata</taxon>
        <taxon>Echinostomatoidea</taxon>
        <taxon>Echinostomatidae</taxon>
        <taxon>Echinostoma</taxon>
    </lineage>
</organism>
<reference evidence="2 3" key="2">
    <citation type="submission" date="2018-11" db="EMBL/GenBank/DDBJ databases">
        <authorList>
            <consortium name="Pathogen Informatics"/>
        </authorList>
    </citation>
    <scope>NUCLEOTIDE SEQUENCE [LARGE SCALE GENOMIC DNA]</scope>
    <source>
        <strain evidence="2 3">Egypt</strain>
    </source>
</reference>
<dbReference type="OrthoDB" id="10056424at2759"/>
<feature type="compositionally biased region" description="Polar residues" evidence="1">
    <location>
        <begin position="42"/>
        <end position="55"/>
    </location>
</feature>
<accession>A0A183BFC0</accession>
<evidence type="ECO:0000313" key="4">
    <source>
        <dbReference type="WBParaSite" id="ECPE_0001795001-mRNA-1"/>
    </source>
</evidence>
<dbReference type="Gene3D" id="2.40.70.10">
    <property type="entry name" value="Acid Proteases"/>
    <property type="match status" value="1"/>
</dbReference>
<evidence type="ECO:0000313" key="3">
    <source>
        <dbReference type="Proteomes" id="UP000272942"/>
    </source>
</evidence>
<reference evidence="4" key="1">
    <citation type="submission" date="2016-06" db="UniProtKB">
        <authorList>
            <consortium name="WormBaseParasite"/>
        </authorList>
    </citation>
    <scope>IDENTIFICATION</scope>
</reference>
<dbReference type="Pfam" id="PF13975">
    <property type="entry name" value="gag-asp_proteas"/>
    <property type="match status" value="1"/>
</dbReference>
<keyword evidence="3" id="KW-1185">Reference proteome</keyword>
<protein>
    <submittedName>
        <fullName evidence="4">Peptidase A2 domain-containing protein</fullName>
    </submittedName>
</protein>
<dbReference type="WBParaSite" id="ECPE_0001795001-mRNA-1">
    <property type="protein sequence ID" value="ECPE_0001795001-mRNA-1"/>
    <property type="gene ID" value="ECPE_0001795001"/>
</dbReference>
<dbReference type="GO" id="GO:0006508">
    <property type="term" value="P:proteolysis"/>
    <property type="evidence" value="ECO:0007669"/>
    <property type="project" value="InterPro"/>
</dbReference>
<proteinExistence type="predicted"/>